<dbReference type="Pfam" id="PF01734">
    <property type="entry name" value="Patatin"/>
    <property type="match status" value="1"/>
</dbReference>
<name>A0A4S3M2K4_9FLAO</name>
<dbReference type="CDD" id="cd07205">
    <property type="entry name" value="Pat_PNPLA6_PNPLA7_NTE1_like"/>
    <property type="match status" value="1"/>
</dbReference>
<feature type="active site" description="Proton acceptor" evidence="4">
    <location>
        <position position="158"/>
    </location>
</feature>
<evidence type="ECO:0000256" key="2">
    <source>
        <dbReference type="ARBA" id="ARBA00022963"/>
    </source>
</evidence>
<sequence length="279" mass="30580">MSAKSQKPYRFGFVLGGGGARGFAHLGAIKALEEKGIRPDIISGVSAGAVAGAFIAAGRSPEATHELMKSLSIRDLTNFQMPKTGLFNLNRLKSLLQEHLGDKDIKDLEIPLVIAATDILNGKVTYFKEGDLSTIVQASASIPVLFSPVKINDLYYVDGGVFNNVPLEPLKDCCDHTVVINISPMDKIETLGGIASIAARTFQLSVNAANRSIEGQCDIYLRPEELASYPIFDTQKADELFEIGYNYTKEQSFDIPEKTEPGFWQQLTSWFNKRSDVID</sequence>
<evidence type="ECO:0000259" key="5">
    <source>
        <dbReference type="PROSITE" id="PS51635"/>
    </source>
</evidence>
<dbReference type="Gene3D" id="3.40.1090.10">
    <property type="entry name" value="Cytosolic phospholipase A2 catalytic domain"/>
    <property type="match status" value="2"/>
</dbReference>
<accession>A0A4S3M2K4</accession>
<dbReference type="EMBL" id="SSMC01000002">
    <property type="protein sequence ID" value="THD67839.1"/>
    <property type="molecule type" value="Genomic_DNA"/>
</dbReference>
<keyword evidence="3 4" id="KW-0443">Lipid metabolism</keyword>
<dbReference type="PROSITE" id="PS51635">
    <property type="entry name" value="PNPLA"/>
    <property type="match status" value="1"/>
</dbReference>
<dbReference type="GO" id="GO:0016042">
    <property type="term" value="P:lipid catabolic process"/>
    <property type="evidence" value="ECO:0007669"/>
    <property type="project" value="UniProtKB-UniRule"/>
</dbReference>
<gene>
    <name evidence="6" type="ORF">E7Z59_09315</name>
</gene>
<dbReference type="InterPro" id="IPR002641">
    <property type="entry name" value="PNPLA_dom"/>
</dbReference>
<proteinExistence type="predicted"/>
<feature type="domain" description="PNPLA" evidence="5">
    <location>
        <begin position="13"/>
        <end position="171"/>
    </location>
</feature>
<dbReference type="InterPro" id="IPR016035">
    <property type="entry name" value="Acyl_Trfase/lysoPLipase"/>
</dbReference>
<dbReference type="PANTHER" id="PTHR14226">
    <property type="entry name" value="NEUROPATHY TARGET ESTERASE/SWISS CHEESE D.MELANOGASTER"/>
    <property type="match status" value="1"/>
</dbReference>
<evidence type="ECO:0000313" key="7">
    <source>
        <dbReference type="Proteomes" id="UP000305939"/>
    </source>
</evidence>
<keyword evidence="1 4" id="KW-0378">Hydrolase</keyword>
<dbReference type="OrthoDB" id="9770965at2"/>
<dbReference type="SUPFAM" id="SSF52151">
    <property type="entry name" value="FabD/lysophospholipase-like"/>
    <property type="match status" value="1"/>
</dbReference>
<dbReference type="PANTHER" id="PTHR14226:SF78">
    <property type="entry name" value="SLR0060 PROTEIN"/>
    <property type="match status" value="1"/>
</dbReference>
<feature type="active site" description="Nucleophile" evidence="4">
    <location>
        <position position="46"/>
    </location>
</feature>
<dbReference type="InterPro" id="IPR050301">
    <property type="entry name" value="NTE"/>
</dbReference>
<evidence type="ECO:0000256" key="3">
    <source>
        <dbReference type="ARBA" id="ARBA00023098"/>
    </source>
</evidence>
<feature type="short sequence motif" description="GXSXG" evidence="4">
    <location>
        <begin position="44"/>
        <end position="48"/>
    </location>
</feature>
<feature type="short sequence motif" description="DGA/G" evidence="4">
    <location>
        <begin position="158"/>
        <end position="160"/>
    </location>
</feature>
<protein>
    <submittedName>
        <fullName evidence="6">Patatin</fullName>
    </submittedName>
</protein>
<evidence type="ECO:0000256" key="4">
    <source>
        <dbReference type="PROSITE-ProRule" id="PRU01161"/>
    </source>
</evidence>
<organism evidence="6 7">
    <name type="scientific">Robertkochia marina</name>
    <dbReference type="NCBI Taxonomy" id="1227945"/>
    <lineage>
        <taxon>Bacteria</taxon>
        <taxon>Pseudomonadati</taxon>
        <taxon>Bacteroidota</taxon>
        <taxon>Flavobacteriia</taxon>
        <taxon>Flavobacteriales</taxon>
        <taxon>Flavobacteriaceae</taxon>
        <taxon>Robertkochia</taxon>
    </lineage>
</organism>
<dbReference type="GO" id="GO:0016787">
    <property type="term" value="F:hydrolase activity"/>
    <property type="evidence" value="ECO:0007669"/>
    <property type="project" value="UniProtKB-UniRule"/>
</dbReference>
<evidence type="ECO:0000256" key="1">
    <source>
        <dbReference type="ARBA" id="ARBA00022801"/>
    </source>
</evidence>
<comment type="caution">
    <text evidence="6">The sequence shown here is derived from an EMBL/GenBank/DDBJ whole genome shotgun (WGS) entry which is preliminary data.</text>
</comment>
<keyword evidence="2 4" id="KW-0442">Lipid degradation</keyword>
<reference evidence="6 7" key="1">
    <citation type="submission" date="2019-04" db="EMBL/GenBank/DDBJ databases">
        <title>Draft genome sequence of Robertkochia marina CC-AMO-30D.</title>
        <authorList>
            <person name="Hameed A."/>
            <person name="Lin S.-Y."/>
            <person name="Shahina M."/>
            <person name="Lai W.-A."/>
            <person name="Young C.-C."/>
        </authorList>
    </citation>
    <scope>NUCLEOTIDE SEQUENCE [LARGE SCALE GENOMIC DNA]</scope>
    <source>
        <strain evidence="6 7">CC-AMO-30D</strain>
    </source>
</reference>
<dbReference type="Proteomes" id="UP000305939">
    <property type="component" value="Unassembled WGS sequence"/>
</dbReference>
<dbReference type="RefSeq" id="WP_136336044.1">
    <property type="nucleotide sequence ID" value="NZ_QXMP01000012.1"/>
</dbReference>
<dbReference type="AlphaFoldDB" id="A0A4S3M2K4"/>
<feature type="short sequence motif" description="GXGXXG" evidence="4">
    <location>
        <begin position="17"/>
        <end position="22"/>
    </location>
</feature>
<evidence type="ECO:0000313" key="6">
    <source>
        <dbReference type="EMBL" id="THD67839.1"/>
    </source>
</evidence>
<keyword evidence="7" id="KW-1185">Reference proteome</keyword>